<proteinExistence type="inferred from homology"/>
<keyword evidence="9 14" id="KW-0342">GTP-binding</keyword>
<dbReference type="GO" id="GO:0005634">
    <property type="term" value="C:nucleus"/>
    <property type="evidence" value="ECO:0007669"/>
    <property type="project" value="UniProtKB-SubCell"/>
</dbReference>
<dbReference type="AlphaFoldDB" id="A0A0D2NFG2"/>
<evidence type="ECO:0000256" key="13">
    <source>
        <dbReference type="ARBA" id="ARBA00046149"/>
    </source>
</evidence>
<dbReference type="OrthoDB" id="10250004at2759"/>
<comment type="function">
    <text evidence="13">Acts as a positive regulator of hedgehog signaling and regulates ciliary function.</text>
</comment>
<protein>
    <recommendedName>
        <fullName evidence="5">Tubulin delta chain</fullName>
    </recommendedName>
    <alternativeName>
        <fullName evidence="12">Delta-tubulin</fullName>
    </alternativeName>
</protein>
<keyword evidence="6 14" id="KW-0493">Microtubule</keyword>
<dbReference type="Gene3D" id="3.40.50.1440">
    <property type="entry name" value="Tubulin/FtsZ, GTPase domain"/>
    <property type="match status" value="1"/>
</dbReference>
<evidence type="ECO:0000256" key="15">
    <source>
        <dbReference type="SAM" id="MobiDB-lite"/>
    </source>
</evidence>
<dbReference type="GO" id="GO:0005874">
    <property type="term" value="C:microtubule"/>
    <property type="evidence" value="ECO:0007669"/>
    <property type="project" value="UniProtKB-KW"/>
</dbReference>
<dbReference type="GO" id="GO:0030030">
    <property type="term" value="P:cell projection organization"/>
    <property type="evidence" value="ECO:0007669"/>
    <property type="project" value="UniProtKB-KW"/>
</dbReference>
<dbReference type="InterPro" id="IPR023123">
    <property type="entry name" value="Tubulin_C"/>
</dbReference>
<dbReference type="SUPFAM" id="SSF52490">
    <property type="entry name" value="Tubulin nucleotide-binding domain-like"/>
    <property type="match status" value="1"/>
</dbReference>
<accession>A0A0D2NFG2</accession>
<evidence type="ECO:0000256" key="9">
    <source>
        <dbReference type="ARBA" id="ARBA00023134"/>
    </source>
</evidence>
<evidence type="ECO:0000256" key="7">
    <source>
        <dbReference type="ARBA" id="ARBA00022741"/>
    </source>
</evidence>
<dbReference type="GO" id="GO:0005200">
    <property type="term" value="F:structural constituent of cytoskeleton"/>
    <property type="evidence" value="ECO:0007669"/>
    <property type="project" value="InterPro"/>
</dbReference>
<keyword evidence="18" id="KW-1185">Reference proteome</keyword>
<dbReference type="SUPFAM" id="SSF55307">
    <property type="entry name" value="Tubulin C-terminal domain-like"/>
    <property type="match status" value="1"/>
</dbReference>
<dbReference type="GeneID" id="25736966"/>
<keyword evidence="11" id="KW-0966">Cell projection</keyword>
<evidence type="ECO:0000259" key="16">
    <source>
        <dbReference type="SMART" id="SM00864"/>
    </source>
</evidence>
<dbReference type="InterPro" id="IPR036525">
    <property type="entry name" value="Tubulin/FtsZ_GTPase_sf"/>
</dbReference>
<evidence type="ECO:0000256" key="1">
    <source>
        <dbReference type="ARBA" id="ARBA00004114"/>
    </source>
</evidence>
<evidence type="ECO:0000256" key="14">
    <source>
        <dbReference type="RuleBase" id="RU000352"/>
    </source>
</evidence>
<comment type="subcellular location">
    <subcellularLocation>
        <location evidence="3">Cell projection</location>
        <location evidence="3">Cilium</location>
    </subcellularLocation>
    <subcellularLocation>
        <location evidence="1">Cytoplasm</location>
        <location evidence="1">Cytoskeleton</location>
        <location evidence="1">Microtubule organizing center</location>
        <location evidence="1">Centrosome</location>
        <location evidence="1">Centriole</location>
    </subcellularLocation>
    <subcellularLocation>
        <location evidence="2">Nucleus</location>
    </subcellularLocation>
</comment>
<evidence type="ECO:0000313" key="18">
    <source>
        <dbReference type="Proteomes" id="UP000054498"/>
    </source>
</evidence>
<keyword evidence="8" id="KW-0970">Cilium biogenesis/degradation</keyword>
<keyword evidence="10" id="KW-0539">Nucleus</keyword>
<dbReference type="InterPro" id="IPR008280">
    <property type="entry name" value="Tub_FtsZ_C"/>
</dbReference>
<evidence type="ECO:0000313" key="17">
    <source>
        <dbReference type="EMBL" id="KIZ03871.1"/>
    </source>
</evidence>
<dbReference type="EMBL" id="KK100768">
    <property type="protein sequence ID" value="KIZ03871.1"/>
    <property type="molecule type" value="Genomic_DNA"/>
</dbReference>
<dbReference type="RefSeq" id="XP_013902890.1">
    <property type="nucleotide sequence ID" value="XM_014047436.1"/>
</dbReference>
<feature type="compositionally biased region" description="Low complexity" evidence="15">
    <location>
        <begin position="196"/>
        <end position="205"/>
    </location>
</feature>
<dbReference type="STRING" id="145388.A0A0D2NFG2"/>
<organism evidence="17 18">
    <name type="scientific">Monoraphidium neglectum</name>
    <dbReference type="NCBI Taxonomy" id="145388"/>
    <lineage>
        <taxon>Eukaryota</taxon>
        <taxon>Viridiplantae</taxon>
        <taxon>Chlorophyta</taxon>
        <taxon>core chlorophytes</taxon>
        <taxon>Chlorophyceae</taxon>
        <taxon>CS clade</taxon>
        <taxon>Sphaeropleales</taxon>
        <taxon>Selenastraceae</taxon>
        <taxon>Monoraphidium</taxon>
    </lineage>
</organism>
<evidence type="ECO:0000256" key="4">
    <source>
        <dbReference type="ARBA" id="ARBA00009636"/>
    </source>
</evidence>
<dbReference type="InterPro" id="IPR003008">
    <property type="entry name" value="Tubulin_FtsZ_GTPase"/>
</dbReference>
<dbReference type="PRINTS" id="PR01161">
    <property type="entry name" value="TUBULIN"/>
</dbReference>
<dbReference type="PANTHER" id="PTHR11588">
    <property type="entry name" value="TUBULIN"/>
    <property type="match status" value="1"/>
</dbReference>
<feature type="region of interest" description="Disordered" evidence="15">
    <location>
        <begin position="176"/>
        <end position="209"/>
    </location>
</feature>
<dbReference type="Pfam" id="PF00091">
    <property type="entry name" value="Tubulin"/>
    <property type="match status" value="1"/>
</dbReference>
<dbReference type="GO" id="GO:0005929">
    <property type="term" value="C:cilium"/>
    <property type="evidence" value="ECO:0007669"/>
    <property type="project" value="UniProtKB-SubCell"/>
</dbReference>
<dbReference type="InterPro" id="IPR000217">
    <property type="entry name" value="Tubulin"/>
</dbReference>
<dbReference type="Gene3D" id="1.10.287.600">
    <property type="entry name" value="Helix hairpin bin"/>
    <property type="match status" value="1"/>
</dbReference>
<dbReference type="GO" id="GO:0005814">
    <property type="term" value="C:centriole"/>
    <property type="evidence" value="ECO:0007669"/>
    <property type="project" value="UniProtKB-SubCell"/>
</dbReference>
<dbReference type="GO" id="GO:0007017">
    <property type="term" value="P:microtubule-based process"/>
    <property type="evidence" value="ECO:0007669"/>
    <property type="project" value="InterPro"/>
</dbReference>
<name>A0A0D2NFG2_9CHLO</name>
<gene>
    <name evidence="17" type="ORF">MNEG_4088</name>
</gene>
<dbReference type="PROSITE" id="PS00227">
    <property type="entry name" value="TUBULIN"/>
    <property type="match status" value="1"/>
</dbReference>
<reference evidence="17 18" key="1">
    <citation type="journal article" date="2013" name="BMC Genomics">
        <title>Reconstruction of the lipid metabolism for the microalga Monoraphidium neglectum from its genome sequence reveals characteristics suitable for biofuel production.</title>
        <authorList>
            <person name="Bogen C."/>
            <person name="Al-Dilaimi A."/>
            <person name="Albersmeier A."/>
            <person name="Wichmann J."/>
            <person name="Grundmann M."/>
            <person name="Rupp O."/>
            <person name="Lauersen K.J."/>
            <person name="Blifernez-Klassen O."/>
            <person name="Kalinowski J."/>
            <person name="Goesmann A."/>
            <person name="Mussgnug J.H."/>
            <person name="Kruse O."/>
        </authorList>
    </citation>
    <scope>NUCLEOTIDE SEQUENCE [LARGE SCALE GENOMIC DNA]</scope>
    <source>
        <strain evidence="17 18">SAG 48.87</strain>
    </source>
</reference>
<evidence type="ECO:0000256" key="8">
    <source>
        <dbReference type="ARBA" id="ARBA00022794"/>
    </source>
</evidence>
<dbReference type="KEGG" id="mng:MNEG_4088"/>
<evidence type="ECO:0000256" key="12">
    <source>
        <dbReference type="ARBA" id="ARBA00030594"/>
    </source>
</evidence>
<dbReference type="GO" id="GO:0005525">
    <property type="term" value="F:GTP binding"/>
    <property type="evidence" value="ECO:0007669"/>
    <property type="project" value="UniProtKB-UniRule"/>
</dbReference>
<dbReference type="InterPro" id="IPR017975">
    <property type="entry name" value="Tubulin_CS"/>
</dbReference>
<dbReference type="PRINTS" id="PR01224">
    <property type="entry name" value="DELTATUBULIN"/>
</dbReference>
<evidence type="ECO:0000256" key="11">
    <source>
        <dbReference type="ARBA" id="ARBA00023273"/>
    </source>
</evidence>
<dbReference type="SMART" id="SM00864">
    <property type="entry name" value="Tubulin"/>
    <property type="match status" value="1"/>
</dbReference>
<dbReference type="Proteomes" id="UP000054498">
    <property type="component" value="Unassembled WGS sequence"/>
</dbReference>
<comment type="similarity">
    <text evidence="4 14">Belongs to the tubulin family.</text>
</comment>
<evidence type="ECO:0000256" key="3">
    <source>
        <dbReference type="ARBA" id="ARBA00004138"/>
    </source>
</evidence>
<evidence type="ECO:0000256" key="6">
    <source>
        <dbReference type="ARBA" id="ARBA00022701"/>
    </source>
</evidence>
<sequence length="412" mass="43204">MESAVASARAAPSPWSYAGCGSLCRHSGSGNNWAQGHNHFGPRVGADALDLVRRELEACDWLEGFLLLQSVAGGTGAGLGTYLAEALADDFRQGPLVNVCVWPYESGEVAVQPYNALLTLSHLSSVSDGLLLLQNEVLHATCTKLLGVQRPGFTDLNGVAAKALAAALLPAWPRPAAGAPAQSPPRAAPGPGAGAGRQQPQPAAGGSLGRVALHPLGDLAAHLTAHPSFRLASVRHVPQLAPGTLDFTTFTWNSLLRRLRQMAVTGSFLEEGMQWAPNPAAAPGASPSKATPLPAHRYRNKAASSMLLLRGQQAAEVDAAEFADPRWHASWAADPLVVAASASRLGGCQMAATLLATDQACVAPLRRMQERAYRMASARAFLHQYEAHGMDEGQLLASFAAIEDTIASYEAL</sequence>
<feature type="domain" description="Tubulin/FtsZ GTPase" evidence="16">
    <location>
        <begin position="14"/>
        <end position="176"/>
    </location>
</feature>
<evidence type="ECO:0000256" key="5">
    <source>
        <dbReference type="ARBA" id="ARBA00014184"/>
    </source>
</evidence>
<dbReference type="InterPro" id="IPR002967">
    <property type="entry name" value="Delta_tubulin"/>
</dbReference>
<dbReference type="CDD" id="cd02189">
    <property type="entry name" value="delta_zeta_tubulin-like"/>
    <property type="match status" value="1"/>
</dbReference>
<evidence type="ECO:0000256" key="2">
    <source>
        <dbReference type="ARBA" id="ARBA00004123"/>
    </source>
</evidence>
<keyword evidence="7 14" id="KW-0547">Nucleotide-binding</keyword>
<evidence type="ECO:0000256" key="10">
    <source>
        <dbReference type="ARBA" id="ARBA00023242"/>
    </source>
</evidence>